<protein>
    <recommendedName>
        <fullName evidence="4">Secreted protein</fullName>
    </recommendedName>
</protein>
<proteinExistence type="predicted"/>
<organism evidence="2 3">
    <name type="scientific">Hoyosella altamirensis</name>
    <dbReference type="NCBI Taxonomy" id="616997"/>
    <lineage>
        <taxon>Bacteria</taxon>
        <taxon>Bacillati</taxon>
        <taxon>Actinomycetota</taxon>
        <taxon>Actinomycetes</taxon>
        <taxon>Mycobacteriales</taxon>
        <taxon>Hoyosellaceae</taxon>
        <taxon>Hoyosella</taxon>
    </lineage>
</organism>
<evidence type="ECO:0000256" key="1">
    <source>
        <dbReference type="SAM" id="SignalP"/>
    </source>
</evidence>
<keyword evidence="1" id="KW-0732">Signal</keyword>
<dbReference type="EMBL" id="JACHWS010000006">
    <property type="protein sequence ID" value="MBB3040033.1"/>
    <property type="molecule type" value="Genomic_DNA"/>
</dbReference>
<sequence>MSWTKTRVASASGAFAVAAAVTATSVAWADDSDTTEGSSIATPESCVQLLPEGVKPPQIIFGEQAADDAVHCVVAPGTEPGGMPTHIPDDCEVIRTDDAMSEGIRGEDGPKRVLHRADHRVSGGEPTCVITIIERDGGEG</sequence>
<accession>A0A839RW17</accession>
<evidence type="ECO:0000313" key="2">
    <source>
        <dbReference type="EMBL" id="MBB3040033.1"/>
    </source>
</evidence>
<reference evidence="2 3" key="1">
    <citation type="submission" date="2020-08" db="EMBL/GenBank/DDBJ databases">
        <title>Sequencing the genomes of 1000 actinobacteria strains.</title>
        <authorList>
            <person name="Klenk H.-P."/>
        </authorList>
    </citation>
    <scope>NUCLEOTIDE SEQUENCE [LARGE SCALE GENOMIC DNA]</scope>
    <source>
        <strain evidence="2 3">DSM 45258</strain>
    </source>
</reference>
<evidence type="ECO:0008006" key="4">
    <source>
        <dbReference type="Google" id="ProtNLM"/>
    </source>
</evidence>
<gene>
    <name evidence="2" type="ORF">FHU29_004528</name>
</gene>
<evidence type="ECO:0000313" key="3">
    <source>
        <dbReference type="Proteomes" id="UP000567922"/>
    </source>
</evidence>
<feature type="chain" id="PRO_5033041370" description="Secreted protein" evidence="1">
    <location>
        <begin position="30"/>
        <end position="140"/>
    </location>
</feature>
<name>A0A839RW17_9ACTN</name>
<comment type="caution">
    <text evidence="2">The sequence shown here is derived from an EMBL/GenBank/DDBJ whole genome shotgun (WGS) entry which is preliminary data.</text>
</comment>
<dbReference type="Proteomes" id="UP000567922">
    <property type="component" value="Unassembled WGS sequence"/>
</dbReference>
<dbReference type="AlphaFoldDB" id="A0A839RW17"/>
<dbReference type="RefSeq" id="WP_064442656.1">
    <property type="nucleotide sequence ID" value="NZ_BDDI01000033.1"/>
</dbReference>
<keyword evidence="3" id="KW-1185">Reference proteome</keyword>
<feature type="signal peptide" evidence="1">
    <location>
        <begin position="1"/>
        <end position="29"/>
    </location>
</feature>